<evidence type="ECO:0000256" key="4">
    <source>
        <dbReference type="SAM" id="Phobius"/>
    </source>
</evidence>
<dbReference type="AlphaFoldDB" id="A0A6B3SPF0"/>
<protein>
    <submittedName>
        <fullName evidence="6">Glycosyltransferase</fullName>
    </submittedName>
</protein>
<dbReference type="EMBL" id="JAAIVB010000048">
    <property type="protein sequence ID" value="NEX62388.1"/>
    <property type="molecule type" value="Genomic_DNA"/>
</dbReference>
<feature type="transmembrane region" description="Helical" evidence="4">
    <location>
        <begin position="439"/>
        <end position="459"/>
    </location>
</feature>
<evidence type="ECO:0000256" key="1">
    <source>
        <dbReference type="ARBA" id="ARBA00006739"/>
    </source>
</evidence>
<dbReference type="PANTHER" id="PTHR43630:SF1">
    <property type="entry name" value="POLY-BETA-1,6-N-ACETYL-D-GLUCOSAMINE SYNTHASE"/>
    <property type="match status" value="1"/>
</dbReference>
<dbReference type="CDD" id="cd06423">
    <property type="entry name" value="CESA_like"/>
    <property type="match status" value="1"/>
</dbReference>
<evidence type="ECO:0000259" key="5">
    <source>
        <dbReference type="Pfam" id="PF00535"/>
    </source>
</evidence>
<dbReference type="InterPro" id="IPR001173">
    <property type="entry name" value="Glyco_trans_2-like"/>
</dbReference>
<dbReference type="SUPFAM" id="SSF53448">
    <property type="entry name" value="Nucleotide-diphospho-sugar transferases"/>
    <property type="match status" value="1"/>
</dbReference>
<sequence length="472" mass="53614">MRNSAALRISEDIETSAVPLLLPEEAIVAPPPAAVPSRRYIPVRNKFVLAWAFSLSWTLFSWYFGQGWIDELATHIGTLPAYLVVFGIAIIPGFMNAFLVVSLLLDRRPPRKPLDLPYPELTILIAAYMEEANILSTLESIEKQNYPGVLQVIVINDGSTDNTGPLVRAARKDYRWLRLIDLRRNIGKARALNVGLGEASYEIVVTIDGDSYLHKDALKNIVERYMTDPCKTSAVAGCVLVRNSRRNWITKMQEWDYFHGIAAIKRIQSLFHGTLVAQGAFSLYSRRVLREVGGWPNCVGEDIVLTWAMLKAGYRIGHCEDALLFTNVPETLSIFVRQRQRWSRGMLEAFKCHPQILTTRRMATAFIYWNVLFPFLDLIYTVAFIPGIVLACFGCYWIAGPMTLALLPLTFIINYLMFRNGKELFDRMGLKVRRNRQGFLLYTLAYSLLLQPACCLGYVSELLKLKKTWGTK</sequence>
<evidence type="ECO:0000256" key="2">
    <source>
        <dbReference type="ARBA" id="ARBA00022676"/>
    </source>
</evidence>
<dbReference type="PANTHER" id="PTHR43630">
    <property type="entry name" value="POLY-BETA-1,6-N-ACETYL-D-GLUCOSAMINE SYNTHASE"/>
    <property type="match status" value="1"/>
</dbReference>
<name>A0A6B3SPF0_9BURK</name>
<feature type="domain" description="Glycosyltransferase 2-like" evidence="5">
    <location>
        <begin position="122"/>
        <end position="292"/>
    </location>
</feature>
<evidence type="ECO:0000313" key="6">
    <source>
        <dbReference type="EMBL" id="NEX62388.1"/>
    </source>
</evidence>
<dbReference type="GO" id="GO:0016757">
    <property type="term" value="F:glycosyltransferase activity"/>
    <property type="evidence" value="ECO:0007669"/>
    <property type="project" value="UniProtKB-KW"/>
</dbReference>
<feature type="transmembrane region" description="Helical" evidence="4">
    <location>
        <begin position="366"/>
        <end position="390"/>
    </location>
</feature>
<dbReference type="InterPro" id="IPR029044">
    <property type="entry name" value="Nucleotide-diphossugar_trans"/>
</dbReference>
<keyword evidence="4" id="KW-1133">Transmembrane helix</keyword>
<gene>
    <name evidence="6" type="ORF">G3574_14960</name>
</gene>
<proteinExistence type="inferred from homology"/>
<evidence type="ECO:0000313" key="7">
    <source>
        <dbReference type="Proteomes" id="UP000482155"/>
    </source>
</evidence>
<keyword evidence="2" id="KW-0328">Glycosyltransferase</keyword>
<dbReference type="RefSeq" id="WP_163964573.1">
    <property type="nucleotide sequence ID" value="NZ_JAAIVB010000048.1"/>
</dbReference>
<keyword evidence="4" id="KW-0472">Membrane</keyword>
<accession>A0A6B3SPF0</accession>
<comment type="similarity">
    <text evidence="1">Belongs to the glycosyltransferase 2 family.</text>
</comment>
<reference evidence="6 7" key="1">
    <citation type="submission" date="2020-02" db="EMBL/GenBank/DDBJ databases">
        <authorList>
            <person name="Kim M.K."/>
        </authorList>
    </citation>
    <scope>NUCLEOTIDE SEQUENCE [LARGE SCALE GENOMIC DNA]</scope>
    <source>
        <strain evidence="6 7">17J57-3</strain>
    </source>
</reference>
<feature type="transmembrane region" description="Helical" evidence="4">
    <location>
        <begin position="81"/>
        <end position="105"/>
    </location>
</feature>
<keyword evidence="3 6" id="KW-0808">Transferase</keyword>
<feature type="transmembrane region" description="Helical" evidence="4">
    <location>
        <begin position="396"/>
        <end position="418"/>
    </location>
</feature>
<evidence type="ECO:0000256" key="3">
    <source>
        <dbReference type="ARBA" id="ARBA00022679"/>
    </source>
</evidence>
<comment type="caution">
    <text evidence="6">The sequence shown here is derived from an EMBL/GenBank/DDBJ whole genome shotgun (WGS) entry which is preliminary data.</text>
</comment>
<dbReference type="Proteomes" id="UP000482155">
    <property type="component" value="Unassembled WGS sequence"/>
</dbReference>
<feature type="transmembrane region" description="Helical" evidence="4">
    <location>
        <begin position="47"/>
        <end position="69"/>
    </location>
</feature>
<dbReference type="Gene3D" id="3.90.550.10">
    <property type="entry name" value="Spore Coat Polysaccharide Biosynthesis Protein SpsA, Chain A"/>
    <property type="match status" value="1"/>
</dbReference>
<organism evidence="6 7">
    <name type="scientific">Noviherbaspirillum galbum</name>
    <dbReference type="NCBI Taxonomy" id="2709383"/>
    <lineage>
        <taxon>Bacteria</taxon>
        <taxon>Pseudomonadati</taxon>
        <taxon>Pseudomonadota</taxon>
        <taxon>Betaproteobacteria</taxon>
        <taxon>Burkholderiales</taxon>
        <taxon>Oxalobacteraceae</taxon>
        <taxon>Noviherbaspirillum</taxon>
    </lineage>
</organism>
<keyword evidence="7" id="KW-1185">Reference proteome</keyword>
<keyword evidence="4" id="KW-0812">Transmembrane</keyword>
<dbReference type="Pfam" id="PF00535">
    <property type="entry name" value="Glycos_transf_2"/>
    <property type="match status" value="1"/>
</dbReference>